<comment type="caution">
    <text evidence="2">The sequence shown here is derived from an EMBL/GenBank/DDBJ whole genome shotgun (WGS) entry which is preliminary data.</text>
</comment>
<sequence>MSETSVNAYNAVADVYDEWTGSLPDTPATVDFLAKHAGGGAVLELGVGTGRVALPLAARGIDVAGVEGAEGMIAKLRLRPGGASFPVVCGNMADVPVDGTFSMIYAVFNTFLCLLSQEEQVRCLRNVVDHLEPDGTVVLEMYVPDVRRTDADGQRLATGSVERNRVFLEATMHDSLRQRIRTQVVVLSETGIRLYPSQIRYVWPSELDLMAQLAGLRLVERHSGWNGEPFTGQSTRHVSVFRRA</sequence>
<feature type="domain" description="Methyltransferase" evidence="1">
    <location>
        <begin position="42"/>
        <end position="135"/>
    </location>
</feature>
<name>A0A918DZ44_9ACTN</name>
<dbReference type="RefSeq" id="WP_189133913.1">
    <property type="nucleotide sequence ID" value="NZ_BMMS01000022.1"/>
</dbReference>
<dbReference type="AlphaFoldDB" id="A0A918DZ44"/>
<evidence type="ECO:0000259" key="1">
    <source>
        <dbReference type="Pfam" id="PF13649"/>
    </source>
</evidence>
<dbReference type="Gene3D" id="2.20.25.570">
    <property type="match status" value="1"/>
</dbReference>
<dbReference type="CDD" id="cd02440">
    <property type="entry name" value="AdoMet_MTases"/>
    <property type="match status" value="1"/>
</dbReference>
<dbReference type="GO" id="GO:0032259">
    <property type="term" value="P:methylation"/>
    <property type="evidence" value="ECO:0007669"/>
    <property type="project" value="UniProtKB-KW"/>
</dbReference>
<evidence type="ECO:0000313" key="3">
    <source>
        <dbReference type="Proteomes" id="UP000641932"/>
    </source>
</evidence>
<keyword evidence="3" id="KW-1185">Reference proteome</keyword>
<reference evidence="2" key="1">
    <citation type="journal article" date="2014" name="Int. J. Syst. Evol. Microbiol.">
        <title>Complete genome sequence of Corynebacterium casei LMG S-19264T (=DSM 44701T), isolated from a smear-ripened cheese.</title>
        <authorList>
            <consortium name="US DOE Joint Genome Institute (JGI-PGF)"/>
            <person name="Walter F."/>
            <person name="Albersmeier A."/>
            <person name="Kalinowski J."/>
            <person name="Ruckert C."/>
        </authorList>
    </citation>
    <scope>NUCLEOTIDE SEQUENCE</scope>
    <source>
        <strain evidence="2">CGMCC 4.7201</strain>
    </source>
</reference>
<proteinExistence type="predicted"/>
<dbReference type="EMBL" id="BMMS01000022">
    <property type="protein sequence ID" value="GGO94231.1"/>
    <property type="molecule type" value="Genomic_DNA"/>
</dbReference>
<reference evidence="2" key="2">
    <citation type="submission" date="2020-09" db="EMBL/GenBank/DDBJ databases">
        <authorList>
            <person name="Sun Q."/>
            <person name="Zhou Y."/>
        </authorList>
    </citation>
    <scope>NUCLEOTIDE SEQUENCE</scope>
    <source>
        <strain evidence="2">CGMCC 4.7201</strain>
    </source>
</reference>
<protein>
    <submittedName>
        <fullName evidence="2">Methyltransferase</fullName>
    </submittedName>
</protein>
<evidence type="ECO:0000313" key="2">
    <source>
        <dbReference type="EMBL" id="GGO94231.1"/>
    </source>
</evidence>
<gene>
    <name evidence="2" type="ORF">GCM10012280_48600</name>
</gene>
<dbReference type="InterPro" id="IPR041698">
    <property type="entry name" value="Methyltransf_25"/>
</dbReference>
<organism evidence="2 3">
    <name type="scientific">Wenjunlia tyrosinilytica</name>
    <dbReference type="NCBI Taxonomy" id="1544741"/>
    <lineage>
        <taxon>Bacteria</taxon>
        <taxon>Bacillati</taxon>
        <taxon>Actinomycetota</taxon>
        <taxon>Actinomycetes</taxon>
        <taxon>Kitasatosporales</taxon>
        <taxon>Streptomycetaceae</taxon>
        <taxon>Wenjunlia</taxon>
    </lineage>
</organism>
<dbReference type="Pfam" id="PF13649">
    <property type="entry name" value="Methyltransf_25"/>
    <property type="match status" value="1"/>
</dbReference>
<keyword evidence="2" id="KW-0808">Transferase</keyword>
<dbReference type="Gene3D" id="3.40.50.150">
    <property type="entry name" value="Vaccinia Virus protein VP39"/>
    <property type="match status" value="1"/>
</dbReference>
<accession>A0A918DZ44</accession>
<dbReference type="SUPFAM" id="SSF53335">
    <property type="entry name" value="S-adenosyl-L-methionine-dependent methyltransferases"/>
    <property type="match status" value="1"/>
</dbReference>
<dbReference type="Proteomes" id="UP000641932">
    <property type="component" value="Unassembled WGS sequence"/>
</dbReference>
<dbReference type="InterPro" id="IPR029063">
    <property type="entry name" value="SAM-dependent_MTases_sf"/>
</dbReference>
<dbReference type="GO" id="GO:0008168">
    <property type="term" value="F:methyltransferase activity"/>
    <property type="evidence" value="ECO:0007669"/>
    <property type="project" value="UniProtKB-KW"/>
</dbReference>
<keyword evidence="2" id="KW-0489">Methyltransferase</keyword>